<dbReference type="PANTHER" id="PTHR43214">
    <property type="entry name" value="TWO-COMPONENT RESPONSE REGULATOR"/>
    <property type="match status" value="1"/>
</dbReference>
<proteinExistence type="predicted"/>
<dbReference type="SMART" id="SM00421">
    <property type="entry name" value="HTH_LUXR"/>
    <property type="match status" value="1"/>
</dbReference>
<dbReference type="PRINTS" id="PR00038">
    <property type="entry name" value="HTHLUXR"/>
</dbReference>
<dbReference type="Gene3D" id="3.40.50.2300">
    <property type="match status" value="1"/>
</dbReference>
<dbReference type="PROSITE" id="PS50043">
    <property type="entry name" value="HTH_LUXR_2"/>
    <property type="match status" value="1"/>
</dbReference>
<evidence type="ECO:0000259" key="5">
    <source>
        <dbReference type="PROSITE" id="PS50110"/>
    </source>
</evidence>
<dbReference type="EMBL" id="DRLD01000302">
    <property type="protein sequence ID" value="HED11176.1"/>
    <property type="molecule type" value="Genomic_DNA"/>
</dbReference>
<feature type="domain" description="Response regulatory" evidence="5">
    <location>
        <begin position="5"/>
        <end position="123"/>
    </location>
</feature>
<dbReference type="SUPFAM" id="SSF46894">
    <property type="entry name" value="C-terminal effector domain of the bipartite response regulators"/>
    <property type="match status" value="1"/>
</dbReference>
<dbReference type="GO" id="GO:0006355">
    <property type="term" value="P:regulation of DNA-templated transcription"/>
    <property type="evidence" value="ECO:0007669"/>
    <property type="project" value="InterPro"/>
</dbReference>
<dbReference type="InterPro" id="IPR058245">
    <property type="entry name" value="NreC/VraR/RcsB-like_REC"/>
</dbReference>
<protein>
    <submittedName>
        <fullName evidence="6">Response regulator transcription factor</fullName>
    </submittedName>
</protein>
<evidence type="ECO:0000256" key="1">
    <source>
        <dbReference type="ARBA" id="ARBA00022553"/>
    </source>
</evidence>
<dbReference type="Proteomes" id="UP000886005">
    <property type="component" value="Unassembled WGS sequence"/>
</dbReference>
<dbReference type="CDD" id="cd17535">
    <property type="entry name" value="REC_NarL-like"/>
    <property type="match status" value="1"/>
</dbReference>
<dbReference type="Pfam" id="PF00196">
    <property type="entry name" value="GerE"/>
    <property type="match status" value="1"/>
</dbReference>
<reference evidence="6" key="1">
    <citation type="journal article" date="2020" name="mSystems">
        <title>Genome- and Community-Level Interaction Insights into Carbon Utilization and Element Cycling Functions of Hydrothermarchaeota in Hydrothermal Sediment.</title>
        <authorList>
            <person name="Zhou Z."/>
            <person name="Liu Y."/>
            <person name="Xu W."/>
            <person name="Pan J."/>
            <person name="Luo Z.H."/>
            <person name="Li M."/>
        </authorList>
    </citation>
    <scope>NUCLEOTIDE SEQUENCE [LARGE SCALE GENOMIC DNA]</scope>
    <source>
        <strain evidence="6">HyVt-456</strain>
    </source>
</reference>
<dbReference type="AlphaFoldDB" id="A0A7V1PVN9"/>
<evidence type="ECO:0000259" key="4">
    <source>
        <dbReference type="PROSITE" id="PS50043"/>
    </source>
</evidence>
<dbReference type="InterPro" id="IPR000792">
    <property type="entry name" value="Tscrpt_reg_LuxR_C"/>
</dbReference>
<evidence type="ECO:0000313" key="6">
    <source>
        <dbReference type="EMBL" id="HED11176.1"/>
    </source>
</evidence>
<dbReference type="PROSITE" id="PS00622">
    <property type="entry name" value="HTH_LUXR_1"/>
    <property type="match status" value="1"/>
</dbReference>
<gene>
    <name evidence="6" type="ORF">ENJ10_10855</name>
</gene>
<dbReference type="SMART" id="SM00448">
    <property type="entry name" value="REC"/>
    <property type="match status" value="1"/>
</dbReference>
<dbReference type="InterPro" id="IPR001789">
    <property type="entry name" value="Sig_transdc_resp-reg_receiver"/>
</dbReference>
<feature type="modified residue" description="4-aspartylphosphate" evidence="3">
    <location>
        <position position="58"/>
    </location>
</feature>
<accession>A0A7V1PVN9</accession>
<organism evidence="6">
    <name type="scientific">Caldithrix abyssi</name>
    <dbReference type="NCBI Taxonomy" id="187145"/>
    <lineage>
        <taxon>Bacteria</taxon>
        <taxon>Pseudomonadati</taxon>
        <taxon>Calditrichota</taxon>
        <taxon>Calditrichia</taxon>
        <taxon>Calditrichales</taxon>
        <taxon>Calditrichaceae</taxon>
        <taxon>Caldithrix</taxon>
    </lineage>
</organism>
<evidence type="ECO:0000256" key="3">
    <source>
        <dbReference type="PROSITE-ProRule" id="PRU00169"/>
    </source>
</evidence>
<dbReference type="PANTHER" id="PTHR43214:SF43">
    <property type="entry name" value="TWO-COMPONENT RESPONSE REGULATOR"/>
    <property type="match status" value="1"/>
</dbReference>
<dbReference type="SUPFAM" id="SSF52172">
    <property type="entry name" value="CheY-like"/>
    <property type="match status" value="1"/>
</dbReference>
<feature type="domain" description="HTH luxR-type" evidence="4">
    <location>
        <begin position="148"/>
        <end position="213"/>
    </location>
</feature>
<keyword evidence="1 3" id="KW-0597">Phosphoprotein</keyword>
<keyword evidence="2" id="KW-0238">DNA-binding</keyword>
<dbReference type="InterPro" id="IPR039420">
    <property type="entry name" value="WalR-like"/>
</dbReference>
<comment type="caution">
    <text evidence="6">The sequence shown here is derived from an EMBL/GenBank/DDBJ whole genome shotgun (WGS) entry which is preliminary data.</text>
</comment>
<dbReference type="CDD" id="cd06170">
    <property type="entry name" value="LuxR_C_like"/>
    <property type="match status" value="1"/>
</dbReference>
<dbReference type="Pfam" id="PF00072">
    <property type="entry name" value="Response_reg"/>
    <property type="match status" value="1"/>
</dbReference>
<dbReference type="GO" id="GO:0003677">
    <property type="term" value="F:DNA binding"/>
    <property type="evidence" value="ECO:0007669"/>
    <property type="project" value="UniProtKB-KW"/>
</dbReference>
<dbReference type="GO" id="GO:0000160">
    <property type="term" value="P:phosphorelay signal transduction system"/>
    <property type="evidence" value="ECO:0007669"/>
    <property type="project" value="InterPro"/>
</dbReference>
<name>A0A7V1PVN9_CALAY</name>
<dbReference type="InterPro" id="IPR011006">
    <property type="entry name" value="CheY-like_superfamily"/>
</dbReference>
<evidence type="ECO:0000256" key="2">
    <source>
        <dbReference type="ARBA" id="ARBA00023125"/>
    </source>
</evidence>
<dbReference type="PROSITE" id="PS50110">
    <property type="entry name" value="RESPONSE_REGULATORY"/>
    <property type="match status" value="1"/>
</dbReference>
<dbReference type="InterPro" id="IPR016032">
    <property type="entry name" value="Sig_transdc_resp-reg_C-effctor"/>
</dbReference>
<sequence length="215" mass="23682">MEKTTIAIVEDHPDLRNSLKLVLAGAPHLNLQGEYAQCEGLIHDIERGYIAPRVILMDIGLPGMSGIEGARRVKQLHPQGDVLMLTVFEDDSNVFQAICAGASGYLLKKSTPAEILHAVSQVTAGGVPMTPLIARKVMTMFRDFAPAPSDSDARLTPREKEVLGALVDGLNYKEIADRLFISLETVRNHLRHIYKKLQVHSKSEAVAQALKRRLI</sequence>